<protein>
    <recommendedName>
        <fullName evidence="4 13">Adenine DNA glycosylase</fullName>
        <ecNumber evidence="3 13">3.2.2.31</ecNumber>
    </recommendedName>
</protein>
<dbReference type="PANTHER" id="PTHR42944:SF1">
    <property type="entry name" value="ADENINE DNA GLYCOSYLASE"/>
    <property type="match status" value="1"/>
</dbReference>
<comment type="function">
    <text evidence="13">Adenine glycosylase active on G-A mispairs.</text>
</comment>
<evidence type="ECO:0000256" key="9">
    <source>
        <dbReference type="ARBA" id="ARBA00023004"/>
    </source>
</evidence>
<keyword evidence="5" id="KW-0004">4Fe-4S</keyword>
<dbReference type="InterPro" id="IPR015797">
    <property type="entry name" value="NUDIX_hydrolase-like_dom_sf"/>
</dbReference>
<dbReference type="EC" id="3.2.2.31" evidence="3 13"/>
<dbReference type="InterPro" id="IPR004036">
    <property type="entry name" value="Endonuclease-III-like_CS2"/>
</dbReference>
<dbReference type="CDD" id="cd03431">
    <property type="entry name" value="NUDIX_DNA_Glycosylase_C-MutY"/>
    <property type="match status" value="1"/>
</dbReference>
<keyword evidence="10" id="KW-0411">Iron-sulfur</keyword>
<dbReference type="PANTHER" id="PTHR42944">
    <property type="entry name" value="ADENINE DNA GLYCOSYLASE"/>
    <property type="match status" value="1"/>
</dbReference>
<organism evidence="15 16">
    <name type="scientific">Neglectibacter timonensis</name>
    <dbReference type="NCBI Taxonomy" id="1776382"/>
    <lineage>
        <taxon>Bacteria</taxon>
        <taxon>Bacillati</taxon>
        <taxon>Bacillota</taxon>
        <taxon>Clostridia</taxon>
        <taxon>Eubacteriales</taxon>
        <taxon>Oscillospiraceae</taxon>
        <taxon>Neglectibacter</taxon>
    </lineage>
</organism>
<keyword evidence="11" id="KW-0234">DNA repair</keyword>
<dbReference type="InterPro" id="IPR044298">
    <property type="entry name" value="MIG/MutY"/>
</dbReference>
<dbReference type="InterPro" id="IPR011257">
    <property type="entry name" value="DNA_glycosylase"/>
</dbReference>
<dbReference type="Proteomes" id="UP001524473">
    <property type="component" value="Unassembled WGS sequence"/>
</dbReference>
<keyword evidence="7 13" id="KW-0227">DNA damage</keyword>
<dbReference type="InterPro" id="IPR000445">
    <property type="entry name" value="HhH_motif"/>
</dbReference>
<evidence type="ECO:0000259" key="14">
    <source>
        <dbReference type="SMART" id="SM00478"/>
    </source>
</evidence>
<reference evidence="15 16" key="1">
    <citation type="submission" date="2022-06" db="EMBL/GenBank/DDBJ databases">
        <title>Isolation of gut microbiota from human fecal samples.</title>
        <authorList>
            <person name="Pamer E.G."/>
            <person name="Barat B."/>
            <person name="Waligurski E."/>
            <person name="Medina S."/>
            <person name="Paddock L."/>
            <person name="Mostad J."/>
        </authorList>
    </citation>
    <scope>NUCLEOTIDE SEQUENCE [LARGE SCALE GENOMIC DNA]</scope>
    <source>
        <strain evidence="15 16">DFI.9.73</strain>
    </source>
</reference>
<evidence type="ECO:0000256" key="1">
    <source>
        <dbReference type="ARBA" id="ARBA00000843"/>
    </source>
</evidence>
<evidence type="ECO:0000313" key="16">
    <source>
        <dbReference type="Proteomes" id="UP001524473"/>
    </source>
</evidence>
<evidence type="ECO:0000256" key="6">
    <source>
        <dbReference type="ARBA" id="ARBA00022723"/>
    </source>
</evidence>
<evidence type="ECO:0000256" key="7">
    <source>
        <dbReference type="ARBA" id="ARBA00022763"/>
    </source>
</evidence>
<comment type="caution">
    <text evidence="15">The sequence shown here is derived from an EMBL/GenBank/DDBJ whole genome shotgun (WGS) entry which is preliminary data.</text>
</comment>
<dbReference type="CDD" id="cd00056">
    <property type="entry name" value="ENDO3c"/>
    <property type="match status" value="1"/>
</dbReference>
<dbReference type="Gene3D" id="1.10.340.30">
    <property type="entry name" value="Hypothetical protein, domain 2"/>
    <property type="match status" value="1"/>
</dbReference>
<evidence type="ECO:0000256" key="2">
    <source>
        <dbReference type="ARBA" id="ARBA00008343"/>
    </source>
</evidence>
<comment type="catalytic activity">
    <reaction evidence="1 13">
        <text>Hydrolyzes free adenine bases from 7,8-dihydro-8-oxoguanine:adenine mismatched double-stranded DNA, leaving an apurinic site.</text>
        <dbReference type="EC" id="3.2.2.31"/>
    </reaction>
</comment>
<keyword evidence="16" id="KW-1185">Reference proteome</keyword>
<keyword evidence="9 13" id="KW-0408">Iron</keyword>
<dbReference type="InterPro" id="IPR005760">
    <property type="entry name" value="A/G_AdeGlyc_MutY"/>
</dbReference>
<evidence type="ECO:0000256" key="4">
    <source>
        <dbReference type="ARBA" id="ARBA00022023"/>
    </source>
</evidence>
<dbReference type="Gene3D" id="1.10.1670.10">
    <property type="entry name" value="Helix-hairpin-Helix base-excision DNA repair enzymes (C-terminal)"/>
    <property type="match status" value="1"/>
</dbReference>
<dbReference type="InterPro" id="IPR029119">
    <property type="entry name" value="MutY_C"/>
</dbReference>
<evidence type="ECO:0000256" key="10">
    <source>
        <dbReference type="ARBA" id="ARBA00023014"/>
    </source>
</evidence>
<dbReference type="Pfam" id="PF00633">
    <property type="entry name" value="HHH"/>
    <property type="match status" value="1"/>
</dbReference>
<dbReference type="Pfam" id="PF14815">
    <property type="entry name" value="NUDIX_4"/>
    <property type="match status" value="1"/>
</dbReference>
<dbReference type="EMBL" id="JANFZH010000021">
    <property type="protein sequence ID" value="MCQ4840261.1"/>
    <property type="molecule type" value="Genomic_DNA"/>
</dbReference>
<evidence type="ECO:0000256" key="5">
    <source>
        <dbReference type="ARBA" id="ARBA00022485"/>
    </source>
</evidence>
<evidence type="ECO:0000256" key="11">
    <source>
        <dbReference type="ARBA" id="ARBA00023204"/>
    </source>
</evidence>
<dbReference type="Gene3D" id="3.90.79.10">
    <property type="entry name" value="Nucleoside Triphosphate Pyrophosphohydrolase"/>
    <property type="match status" value="1"/>
</dbReference>
<keyword evidence="12 13" id="KW-0326">Glycosidase</keyword>
<keyword evidence="6" id="KW-0479">Metal-binding</keyword>
<evidence type="ECO:0000256" key="3">
    <source>
        <dbReference type="ARBA" id="ARBA00012045"/>
    </source>
</evidence>
<dbReference type="SMART" id="SM00478">
    <property type="entry name" value="ENDO3c"/>
    <property type="match status" value="1"/>
</dbReference>
<dbReference type="SUPFAM" id="SSF48150">
    <property type="entry name" value="DNA-glycosylase"/>
    <property type="match status" value="1"/>
</dbReference>
<gene>
    <name evidence="15" type="primary">mutY</name>
    <name evidence="15" type="ORF">NE695_10095</name>
</gene>
<proteinExistence type="inferred from homology"/>
<dbReference type="GeneID" id="90532122"/>
<evidence type="ECO:0000313" key="15">
    <source>
        <dbReference type="EMBL" id="MCQ4840261.1"/>
    </source>
</evidence>
<evidence type="ECO:0000256" key="12">
    <source>
        <dbReference type="ARBA" id="ARBA00023295"/>
    </source>
</evidence>
<sequence length="362" mass="40752">MEKKKDEELLGEIPALLLSWYDAGARVLPWRENPEPYWVWVSEIMLQQTRVEAVKPYYERFLNELPTVADLAAAPEEQILKLWEGLGYYNRVRNMQKAAQIVMERYSGAIPASYEELRSLPGIGEYTAGAIASIAFQIPAPAVDGNVLRVISRLLCRRENILDPKVKKRTEEEIRKIIPKRAGDFNQSLMELGAMVCLPNGAPKCGECPLSSLCRAHTLGVEETLPVKAKKKPRKLEQRTVFLLTCGEKLALRRRPEKGLLAGLWELPSVEGLLTESEAAGLLEQWGVLLKAGLEPRQESKHVFTHVEWHMTAWAAETAREAEGFAWVRAETLNREYTLPSAFKAYFAEIGKTAEEPGGKAR</sequence>
<name>A0ABT1RZZ9_9FIRM</name>
<dbReference type="Pfam" id="PF00730">
    <property type="entry name" value="HhH-GPD"/>
    <property type="match status" value="1"/>
</dbReference>
<dbReference type="InterPro" id="IPR023170">
    <property type="entry name" value="HhH_base_excis_C"/>
</dbReference>
<accession>A0ABT1RZZ9</accession>
<dbReference type="PROSITE" id="PS01155">
    <property type="entry name" value="ENDONUCLEASE_III_2"/>
    <property type="match status" value="1"/>
</dbReference>
<feature type="domain" description="HhH-GPD" evidence="14">
    <location>
        <begin position="45"/>
        <end position="195"/>
    </location>
</feature>
<dbReference type="InterPro" id="IPR003265">
    <property type="entry name" value="HhH-GPD_domain"/>
</dbReference>
<dbReference type="NCBIfam" id="TIGR01084">
    <property type="entry name" value="mutY"/>
    <property type="match status" value="1"/>
</dbReference>
<dbReference type="SUPFAM" id="SSF55811">
    <property type="entry name" value="Nudix"/>
    <property type="match status" value="1"/>
</dbReference>
<keyword evidence="8" id="KW-0378">Hydrolase</keyword>
<dbReference type="RefSeq" id="WP_066864251.1">
    <property type="nucleotide sequence ID" value="NZ_CABKVV010000013.1"/>
</dbReference>
<evidence type="ECO:0000256" key="8">
    <source>
        <dbReference type="ARBA" id="ARBA00022801"/>
    </source>
</evidence>
<comment type="similarity">
    <text evidence="2 13">Belongs to the Nth/MutY family.</text>
</comment>
<evidence type="ECO:0000256" key="13">
    <source>
        <dbReference type="RuleBase" id="RU365096"/>
    </source>
</evidence>
<comment type="cofactor">
    <cofactor evidence="13">
        <name>[4Fe-4S] cluster</name>
        <dbReference type="ChEBI" id="CHEBI:49883"/>
    </cofactor>
    <text evidence="13">Binds 1 [4Fe-4S] cluster.</text>
</comment>